<dbReference type="EMBL" id="LKCN02000022">
    <property type="protein sequence ID" value="RCI08071.1"/>
    <property type="molecule type" value="Genomic_DNA"/>
</dbReference>
<evidence type="ECO:0000256" key="1">
    <source>
        <dbReference type="ARBA" id="ARBA00022574"/>
    </source>
</evidence>
<keyword evidence="1 3" id="KW-0853">WD repeat</keyword>
<dbReference type="AlphaFoldDB" id="A0A367L0Y2"/>
<dbReference type="Pfam" id="PF00400">
    <property type="entry name" value="WD40"/>
    <property type="match status" value="3"/>
</dbReference>
<dbReference type="PROSITE" id="PS50082">
    <property type="entry name" value="WD_REPEATS_2"/>
    <property type="match status" value="1"/>
</dbReference>
<dbReference type="Proteomes" id="UP000253664">
    <property type="component" value="Unassembled WGS sequence"/>
</dbReference>
<dbReference type="SUPFAM" id="SSF50978">
    <property type="entry name" value="WD40 repeat-like"/>
    <property type="match status" value="1"/>
</dbReference>
<dbReference type="OrthoDB" id="25131at2759"/>
<name>A0A367L0Y2_9HYPO</name>
<sequence length="340" mass="36749">MPQHNLSNIATQRIANDAYVLALKRSPLGIAAISSDQRLTLLDPRRLGGSASAWSAPTIHGNVTALAFPQSSSLAAADACTAGEDGSVVLWDLRRTLGPVLRLQASSSPILSMAWDENNVAVGTELHEHVASILLWDIRKAPTARAHYQEFHSDDITTLNFHPTSPDLLLSGSTDGLVNLYDTRIADEDDVTLQTLNHDASVHYAGFLSHDLVFALSHDERFSLYDGVALEPQDCTTTNTIPFGDLRASLDCQYVAGVTPKTDGTGAILGAGAQDRQAFELVFLTRDPSNQSWLLDSSNAVGLPGAHCEEIVRSFCFLDEEQLVFTAGEDGNVKAWRPNL</sequence>
<accession>A0A367L0Y2</accession>
<dbReference type="InterPro" id="IPR015943">
    <property type="entry name" value="WD40/YVTN_repeat-like_dom_sf"/>
</dbReference>
<dbReference type="Gene3D" id="2.130.10.10">
    <property type="entry name" value="YVTN repeat-like/Quinoprotein amine dehydrogenase"/>
    <property type="match status" value="1"/>
</dbReference>
<comment type="caution">
    <text evidence="4">The sequence shown here is derived from an EMBL/GenBank/DDBJ whole genome shotgun (WGS) entry which is preliminary data.</text>
</comment>
<keyword evidence="5" id="KW-1185">Reference proteome</keyword>
<evidence type="ECO:0000256" key="2">
    <source>
        <dbReference type="ARBA" id="ARBA00022737"/>
    </source>
</evidence>
<evidence type="ECO:0000313" key="5">
    <source>
        <dbReference type="Proteomes" id="UP000253664"/>
    </source>
</evidence>
<evidence type="ECO:0000313" key="4">
    <source>
        <dbReference type="EMBL" id="RCI08071.1"/>
    </source>
</evidence>
<dbReference type="PANTHER" id="PTHR22889:SF0">
    <property type="entry name" value="WD REPEAT-CONTAINING PROTEIN 89"/>
    <property type="match status" value="1"/>
</dbReference>
<reference evidence="4 5" key="1">
    <citation type="journal article" date="2015" name="BMC Genomics">
        <title>Insights from the genome of Ophiocordyceps polyrhachis-furcata to pathogenicity and host specificity in insect fungi.</title>
        <authorList>
            <person name="Wichadakul D."/>
            <person name="Kobmoo N."/>
            <person name="Ingsriswang S."/>
            <person name="Tangphatsornruang S."/>
            <person name="Chantasingh D."/>
            <person name="Luangsa-ard J.J."/>
            <person name="Eurwilaichitr L."/>
        </authorList>
    </citation>
    <scope>NUCLEOTIDE SEQUENCE [LARGE SCALE GENOMIC DNA]</scope>
    <source>
        <strain evidence="4 5">BCC 54312</strain>
    </source>
</reference>
<gene>
    <name evidence="4" type="ORF">L249_7820</name>
</gene>
<dbReference type="InterPro" id="IPR001680">
    <property type="entry name" value="WD40_rpt"/>
</dbReference>
<dbReference type="PANTHER" id="PTHR22889">
    <property type="entry name" value="WD REPEAT-CONTAINING PROTEIN 89"/>
    <property type="match status" value="1"/>
</dbReference>
<dbReference type="InterPro" id="IPR036322">
    <property type="entry name" value="WD40_repeat_dom_sf"/>
</dbReference>
<dbReference type="SMART" id="SM00320">
    <property type="entry name" value="WD40"/>
    <property type="match status" value="5"/>
</dbReference>
<keyword evidence="2" id="KW-0677">Repeat</keyword>
<dbReference type="STRING" id="1330021.A0A367L0Y2"/>
<evidence type="ECO:0000256" key="3">
    <source>
        <dbReference type="PROSITE-ProRule" id="PRU00221"/>
    </source>
</evidence>
<feature type="repeat" description="WD" evidence="3">
    <location>
        <begin position="149"/>
        <end position="184"/>
    </location>
</feature>
<organism evidence="4 5">
    <name type="scientific">Ophiocordyceps polyrhachis-furcata BCC 54312</name>
    <dbReference type="NCBI Taxonomy" id="1330021"/>
    <lineage>
        <taxon>Eukaryota</taxon>
        <taxon>Fungi</taxon>
        <taxon>Dikarya</taxon>
        <taxon>Ascomycota</taxon>
        <taxon>Pezizomycotina</taxon>
        <taxon>Sordariomycetes</taxon>
        <taxon>Hypocreomycetidae</taxon>
        <taxon>Hypocreales</taxon>
        <taxon>Ophiocordycipitaceae</taxon>
        <taxon>Ophiocordyceps</taxon>
    </lineage>
</organism>
<protein>
    <submittedName>
        <fullName evidence="4">Uncharacterized protein</fullName>
    </submittedName>
</protein>
<dbReference type="InterPro" id="IPR039328">
    <property type="entry name" value="WDR89"/>
</dbReference>
<proteinExistence type="predicted"/>